<gene>
    <name evidence="2" type="ORF">AMS68_002958</name>
</gene>
<protein>
    <submittedName>
        <fullName evidence="2">Uncharacterized protein</fullName>
    </submittedName>
</protein>
<dbReference type="Proteomes" id="UP000503462">
    <property type="component" value="Chromosome 2"/>
</dbReference>
<evidence type="ECO:0000313" key="3">
    <source>
        <dbReference type="Proteomes" id="UP000503462"/>
    </source>
</evidence>
<name>A0A6H0XS08_9PEZI</name>
<organism evidence="2 3">
    <name type="scientific">Peltaster fructicola</name>
    <dbReference type="NCBI Taxonomy" id="286661"/>
    <lineage>
        <taxon>Eukaryota</taxon>
        <taxon>Fungi</taxon>
        <taxon>Dikarya</taxon>
        <taxon>Ascomycota</taxon>
        <taxon>Pezizomycotina</taxon>
        <taxon>Dothideomycetes</taxon>
        <taxon>Dothideomycetes incertae sedis</taxon>
        <taxon>Peltaster</taxon>
    </lineage>
</organism>
<evidence type="ECO:0000313" key="2">
    <source>
        <dbReference type="EMBL" id="QIW97440.1"/>
    </source>
</evidence>
<reference evidence="2 3" key="1">
    <citation type="journal article" date="2016" name="Sci. Rep.">
        <title>Peltaster fructicola genome reveals evolution from an invasive phytopathogen to an ectophytic parasite.</title>
        <authorList>
            <person name="Xu C."/>
            <person name="Chen H."/>
            <person name="Gleason M.L."/>
            <person name="Xu J.R."/>
            <person name="Liu H."/>
            <person name="Zhang R."/>
            <person name="Sun G."/>
        </authorList>
    </citation>
    <scope>NUCLEOTIDE SEQUENCE [LARGE SCALE GENOMIC DNA]</scope>
    <source>
        <strain evidence="2 3">LNHT1506</strain>
    </source>
</reference>
<dbReference type="OrthoDB" id="5327538at2759"/>
<evidence type="ECO:0000256" key="1">
    <source>
        <dbReference type="SAM" id="MobiDB-lite"/>
    </source>
</evidence>
<accession>A0A6H0XS08</accession>
<keyword evidence="3" id="KW-1185">Reference proteome</keyword>
<dbReference type="AlphaFoldDB" id="A0A6H0XS08"/>
<proteinExistence type="predicted"/>
<sequence>MVAVQDSTSPSHYLAEKPSSSFSISSAASATSAGTPRSGGSRLLFGEIDTTSERSADSYASVCNLVLSDSSTFLRFWLTDECRDPLISLLPASDLANLRLVCHDFSVRAAPALFSDLSITFKPNTFTKPSKQAALQRLGFHVKKLTFNLPHTKETFLPPLIEPETGDELSYTYIPRIQPLAIRQPRYGDWETTEILTRQYPPLFHAATNVDAFVQAFSAFVNLSHLAVACPGYAPSMRYRRSAVDFALTSIRIAVERNCLNSLDTLTLSPVHPGAFVSLTPLLGLGATPASTRRWARIKHLNIHADNLPPDTDNAEQLKLLQAYLAIFKRNLKSFNFQWNSYKGPLPIHQSRASAQTKHPALATPRPSSAPDARPKPHQWQTGLYFPHLRQLEMENATASAAEISAVVALHKRTLEELNLQAIDLTDGTWEQAFAPLVKMAAKSQKVTTEVAEIPIMLSPTTGAGFPRSLERVEVVEQTATGRRSFRASRWLGKLSQATPKTPLLPSVAAGLATKKMKSGIIGCENPVKRVFKGIPWM</sequence>
<dbReference type="EMBL" id="CP051140">
    <property type="protein sequence ID" value="QIW97440.1"/>
    <property type="molecule type" value="Genomic_DNA"/>
</dbReference>
<feature type="region of interest" description="Disordered" evidence="1">
    <location>
        <begin position="351"/>
        <end position="378"/>
    </location>
</feature>